<protein>
    <submittedName>
        <fullName evidence="2">Uncharacterized protein</fullName>
    </submittedName>
</protein>
<dbReference type="eggNOG" id="ENOG502ZDE5">
    <property type="taxonomic scope" value="Bacteria"/>
</dbReference>
<accession>B8KRF0</accession>
<organism evidence="2 3">
    <name type="scientific">Luminiphilus syltensis NOR5-1B</name>
    <dbReference type="NCBI Taxonomy" id="565045"/>
    <lineage>
        <taxon>Bacteria</taxon>
        <taxon>Pseudomonadati</taxon>
        <taxon>Pseudomonadota</taxon>
        <taxon>Gammaproteobacteria</taxon>
        <taxon>Cellvibrionales</taxon>
        <taxon>Halieaceae</taxon>
        <taxon>Luminiphilus</taxon>
    </lineage>
</organism>
<reference evidence="3" key="1">
    <citation type="journal article" date="2013" name="BMC Microbiol.">
        <title>Taxonomy and evolution of bacteriochlorophyll a-containing members of the OM60/NOR5 clade of marine gammaproteobacteria: description of Luminiphilus syltensis gen. nov., sp. nov., reclassification of Haliea rubra as Pseudohaliea rubra gen. nov., comb. nov., and emendation of Chromatocurvus halotolerans.</title>
        <authorList>
            <person name="Spring S."/>
            <person name="Riedel T."/>
            <person name="Sproer C."/>
            <person name="Yan S."/>
            <person name="Harder J."/>
            <person name="Fuchs B.M."/>
        </authorList>
    </citation>
    <scope>NUCLEOTIDE SEQUENCE [LARGE SCALE GENOMIC DNA]</scope>
    <source>
        <strain evidence="3">NOR51-B</strain>
    </source>
</reference>
<sequence length="89" mass="10433">MKLKRLLARVTEFQGADEETQKQEIKAIRKVLKLLKKKEKALKEKLKRNPERDDAESIRTSLKVIYVQRTKGVERVRELKAQDVKGESD</sequence>
<keyword evidence="3" id="KW-1185">Reference proteome</keyword>
<dbReference type="STRING" id="565045.NOR51B_1407"/>
<dbReference type="OrthoDB" id="5796609at2"/>
<dbReference type="Proteomes" id="UP000004699">
    <property type="component" value="Unassembled WGS sequence"/>
</dbReference>
<feature type="coiled-coil region" evidence="1">
    <location>
        <begin position="18"/>
        <end position="48"/>
    </location>
</feature>
<dbReference type="HOGENOM" id="CLU_183130_0_0_6"/>
<evidence type="ECO:0000313" key="2">
    <source>
        <dbReference type="EMBL" id="EED35462.1"/>
    </source>
</evidence>
<proteinExistence type="predicted"/>
<evidence type="ECO:0000256" key="1">
    <source>
        <dbReference type="SAM" id="Coils"/>
    </source>
</evidence>
<keyword evidence="1" id="KW-0175">Coiled coil</keyword>
<dbReference type="EMBL" id="DS999411">
    <property type="protein sequence ID" value="EED35462.1"/>
    <property type="molecule type" value="Genomic_DNA"/>
</dbReference>
<gene>
    <name evidence="2" type="ORF">NOR51B_1407</name>
</gene>
<dbReference type="RefSeq" id="WP_009020208.1">
    <property type="nucleotide sequence ID" value="NZ_DS999411.1"/>
</dbReference>
<name>B8KRF0_9GAMM</name>
<evidence type="ECO:0000313" key="3">
    <source>
        <dbReference type="Proteomes" id="UP000004699"/>
    </source>
</evidence>
<dbReference type="AlphaFoldDB" id="B8KRF0"/>